<organism evidence="2 3">
    <name type="scientific">Methanocella arvoryzae (strain DSM 22066 / NBRC 105507 / MRE50)</name>
    <dbReference type="NCBI Taxonomy" id="351160"/>
    <lineage>
        <taxon>Archaea</taxon>
        <taxon>Methanobacteriati</taxon>
        <taxon>Methanobacteriota</taxon>
        <taxon>Stenosarchaea group</taxon>
        <taxon>Methanomicrobia</taxon>
        <taxon>Methanocellales</taxon>
        <taxon>Methanocellaceae</taxon>
        <taxon>Methanocella</taxon>
    </lineage>
</organism>
<feature type="transmembrane region" description="Helical" evidence="1">
    <location>
        <begin position="50"/>
        <end position="70"/>
    </location>
</feature>
<dbReference type="KEGG" id="rci:RCIX964"/>
<dbReference type="AlphaFoldDB" id="Q0W5N9"/>
<dbReference type="eggNOG" id="arCOG11116">
    <property type="taxonomic scope" value="Archaea"/>
</dbReference>
<reference evidence="2 3" key="1">
    <citation type="journal article" date="2006" name="Science">
        <title>Genome of rice cluster I archaea -- the key methane producers in the rice rhizosphere.</title>
        <authorList>
            <person name="Erkel C."/>
            <person name="Kube M."/>
            <person name="Reinhardt R."/>
            <person name="Liesack W."/>
        </authorList>
    </citation>
    <scope>NUCLEOTIDE SEQUENCE [LARGE SCALE GENOMIC DNA]</scope>
    <source>
        <strain evidence="3">DSM 22066 / NBRC 105507 / MRE50</strain>
    </source>
</reference>
<dbReference type="Proteomes" id="UP000000663">
    <property type="component" value="Chromosome"/>
</dbReference>
<keyword evidence="3" id="KW-1185">Reference proteome</keyword>
<keyword evidence="1" id="KW-0812">Transmembrane</keyword>
<proteinExistence type="predicted"/>
<dbReference type="OrthoDB" id="383851at2157"/>
<dbReference type="EMBL" id="AM114193">
    <property type="protein sequence ID" value="CAJ36304.1"/>
    <property type="molecule type" value="Genomic_DNA"/>
</dbReference>
<sequence>MILRILLGAVIGAVFGYIVGWIIEMFPNFNSALLSGITALTGIGGVRTPALLAALGFILGILGGLLNGLAAHSRRKDRYRILR</sequence>
<keyword evidence="1" id="KW-0472">Membrane</keyword>
<gene>
    <name evidence="2" type="ORF">RCIX964</name>
</gene>
<keyword evidence="1" id="KW-1133">Transmembrane helix</keyword>
<feature type="transmembrane region" description="Helical" evidence="1">
    <location>
        <begin position="5"/>
        <end position="23"/>
    </location>
</feature>
<dbReference type="RefSeq" id="WP_012036216.1">
    <property type="nucleotide sequence ID" value="NC_009464.1"/>
</dbReference>
<name>Q0W5N9_METAR</name>
<evidence type="ECO:0000256" key="1">
    <source>
        <dbReference type="SAM" id="Phobius"/>
    </source>
</evidence>
<evidence type="ECO:0000313" key="2">
    <source>
        <dbReference type="EMBL" id="CAJ36304.1"/>
    </source>
</evidence>
<evidence type="ECO:0000313" key="3">
    <source>
        <dbReference type="Proteomes" id="UP000000663"/>
    </source>
</evidence>
<dbReference type="GeneID" id="5145293"/>
<protein>
    <submittedName>
        <fullName evidence="2">Uncharacterized protein</fullName>
    </submittedName>
</protein>
<dbReference type="STRING" id="351160.RCIX964"/>
<accession>Q0W5N9</accession>